<gene>
    <name evidence="1" type="ordered locus">Metfor_0786</name>
</gene>
<dbReference type="InterPro" id="IPR052705">
    <property type="entry name" value="Gliding_Motility_GTPase"/>
</dbReference>
<dbReference type="KEGG" id="mfo:Metfor_0786"/>
<evidence type="ECO:0000313" key="1">
    <source>
        <dbReference type="EMBL" id="AGB01846.1"/>
    </source>
</evidence>
<reference evidence="2" key="1">
    <citation type="submission" date="2011-12" db="EMBL/GenBank/DDBJ databases">
        <title>Complete sequence of Methanoregula formicicum SMSP.</title>
        <authorList>
            <person name="Lucas S."/>
            <person name="Han J."/>
            <person name="Lapidus A."/>
            <person name="Cheng J.-F."/>
            <person name="Goodwin L."/>
            <person name="Pitluck S."/>
            <person name="Peters L."/>
            <person name="Ovchinnikova G."/>
            <person name="Teshima H."/>
            <person name="Detter J.C."/>
            <person name="Han C."/>
            <person name="Tapia R."/>
            <person name="Land M."/>
            <person name="Hauser L."/>
            <person name="Kyrpides N."/>
            <person name="Ivanova N."/>
            <person name="Pagani I."/>
            <person name="Imachi H."/>
            <person name="Tamaki H."/>
            <person name="Sekiguchi Y."/>
            <person name="Kamagata Y."/>
            <person name="Cadillo-Quiroz H."/>
            <person name="Zinder S."/>
            <person name="Liu W.-T."/>
            <person name="Woyke T."/>
        </authorList>
    </citation>
    <scope>NUCLEOTIDE SEQUENCE [LARGE SCALE GENOMIC DNA]</scope>
    <source>
        <strain evidence="2">DSM 22288 / NBRC 105244 / SMSP</strain>
    </source>
</reference>
<name>L0HDH9_METFS</name>
<reference evidence="1 2" key="2">
    <citation type="journal article" date="2014" name="Genome Announc.">
        <title>Complete Genome Sequence of Methanoregula formicica SMSPT, a Mesophilic Hydrogenotrophic Methanogen Isolated from a Methanogenic Upflow Anaerobic Sludge Blanket Reactor.</title>
        <authorList>
            <person name="Yamamoto K."/>
            <person name="Tamaki H."/>
            <person name="Cadillo-Quiroz H."/>
            <person name="Imachi H."/>
            <person name="Kyrpides N."/>
            <person name="Woyke T."/>
            <person name="Goodwin L."/>
            <person name="Zinder S.H."/>
            <person name="Kamagata Y."/>
            <person name="Liu W.T."/>
        </authorList>
    </citation>
    <scope>NUCLEOTIDE SEQUENCE [LARGE SCALE GENOMIC DNA]</scope>
    <source>
        <strain evidence="2">DSM 22288 / NBRC 105244 / SMSP</strain>
    </source>
</reference>
<dbReference type="InterPro" id="IPR027417">
    <property type="entry name" value="P-loop_NTPase"/>
</dbReference>
<dbReference type="SMART" id="SM00175">
    <property type="entry name" value="RAB"/>
    <property type="match status" value="1"/>
</dbReference>
<dbReference type="InterPro" id="IPR001806">
    <property type="entry name" value="Small_GTPase"/>
</dbReference>
<dbReference type="RefSeq" id="WP_015284810.1">
    <property type="nucleotide sequence ID" value="NC_019943.1"/>
</dbReference>
<keyword evidence="2" id="KW-1185">Reference proteome</keyword>
<dbReference type="GO" id="GO:0003924">
    <property type="term" value="F:GTPase activity"/>
    <property type="evidence" value="ECO:0007669"/>
    <property type="project" value="InterPro"/>
</dbReference>
<sequence length="388" mass="43206">MISTGINGLDEMLGSGIPDGSRILYSLEPGVDGQLFMISTLSCALAKKRPCLVVLPNTTVDAFRNDVQRMYGARPDLALAPVTFFDSVDWERIQKGSKSPEGRARELQARIRKLCREHDVDVIFVYFDLLNEEFGTDAAAAIFTSAQEREKKITLVIEHLNLEGEQLLDHVIRDLNFDLVLAIRSSFRPFPQFNYFTLVHTSWADLPARSVPFIIGEGRVIPYIPRIVVTGPASSGKSTFVLNAADDGHSVDRMAQEGSMTTVALDFGWIRWKDFDITLYGTPGQERFDSLLPSYLGHAMGALLVIDATNADQLPRARLLIEMIARRRIPFAVAANKSDLPGTLDPGLIRRSLAIGDEIPLYQISAIRKSDVNFVLESLVDSITQFRY</sequence>
<dbReference type="EMBL" id="CP003167">
    <property type="protein sequence ID" value="AGB01846.1"/>
    <property type="molecule type" value="Genomic_DNA"/>
</dbReference>
<dbReference type="PANTHER" id="PTHR42708:SF1">
    <property type="entry name" value="GLIDING MOTILITY PROTEIN MGLA"/>
    <property type="match status" value="1"/>
</dbReference>
<dbReference type="GO" id="GO:0005525">
    <property type="term" value="F:GTP binding"/>
    <property type="evidence" value="ECO:0007669"/>
    <property type="project" value="InterPro"/>
</dbReference>
<dbReference type="eggNOG" id="arCOG01171">
    <property type="taxonomic scope" value="Archaea"/>
</dbReference>
<dbReference type="OrthoDB" id="49590at2157"/>
<accession>L0HDH9</accession>
<dbReference type="InParanoid" id="L0HDH9"/>
<dbReference type="PROSITE" id="PS51419">
    <property type="entry name" value="RAB"/>
    <property type="match status" value="1"/>
</dbReference>
<dbReference type="CDD" id="cd00882">
    <property type="entry name" value="Ras_like_GTPase"/>
    <property type="match status" value="1"/>
</dbReference>
<evidence type="ECO:0000313" key="2">
    <source>
        <dbReference type="Proteomes" id="UP000010824"/>
    </source>
</evidence>
<dbReference type="eggNOG" id="arCOG00362">
    <property type="taxonomic scope" value="Archaea"/>
</dbReference>
<proteinExistence type="predicted"/>
<dbReference type="GeneID" id="14310099"/>
<dbReference type="Gene3D" id="3.40.50.300">
    <property type="entry name" value="P-loop containing nucleotide triphosphate hydrolases"/>
    <property type="match status" value="2"/>
</dbReference>
<dbReference type="HOGENOM" id="CLU_039376_0_0_2"/>
<dbReference type="SUPFAM" id="SSF52540">
    <property type="entry name" value="P-loop containing nucleoside triphosphate hydrolases"/>
    <property type="match status" value="2"/>
</dbReference>
<dbReference type="Proteomes" id="UP000010824">
    <property type="component" value="Chromosome"/>
</dbReference>
<dbReference type="Pfam" id="PF00071">
    <property type="entry name" value="Ras"/>
    <property type="match status" value="1"/>
</dbReference>
<organism evidence="1 2">
    <name type="scientific">Methanoregula formicica (strain DSM 22288 / NBRC 105244 / SMSP)</name>
    <dbReference type="NCBI Taxonomy" id="593750"/>
    <lineage>
        <taxon>Archaea</taxon>
        <taxon>Methanobacteriati</taxon>
        <taxon>Methanobacteriota</taxon>
        <taxon>Stenosarchaea group</taxon>
        <taxon>Methanomicrobia</taxon>
        <taxon>Methanomicrobiales</taxon>
        <taxon>Methanoregulaceae</taxon>
        <taxon>Methanoregula</taxon>
    </lineage>
</organism>
<dbReference type="PRINTS" id="PR00449">
    <property type="entry name" value="RASTRNSFRMNG"/>
</dbReference>
<dbReference type="PANTHER" id="PTHR42708">
    <property type="entry name" value="ATP/GTP-BINDING PROTEIN-RELATED"/>
    <property type="match status" value="1"/>
</dbReference>
<dbReference type="STRING" id="593750.Metfor_0786"/>
<protein>
    <submittedName>
        <fullName evidence="1">Putative GTPase</fullName>
    </submittedName>
</protein>
<dbReference type="AlphaFoldDB" id="L0HDH9"/>